<comment type="similarity">
    <text evidence="1">Belongs to the paxM FAD-dependent monooxygenase family.</text>
</comment>
<dbReference type="EMBL" id="AWSO01000639">
    <property type="protein sequence ID" value="ESK88561.1"/>
    <property type="molecule type" value="Genomic_DNA"/>
</dbReference>
<keyword evidence="4" id="KW-0560">Oxidoreductase</keyword>
<keyword evidence="8" id="KW-1185">Reference proteome</keyword>
<evidence type="ECO:0000313" key="7">
    <source>
        <dbReference type="EMBL" id="ESK88561.1"/>
    </source>
</evidence>
<dbReference type="Gene3D" id="3.50.50.60">
    <property type="entry name" value="FAD/NAD(P)-binding domain"/>
    <property type="match status" value="1"/>
</dbReference>
<dbReference type="PANTHER" id="PTHR13789:SF309">
    <property type="entry name" value="PUTATIVE (AFU_ORTHOLOGUE AFUA_6G14510)-RELATED"/>
    <property type="match status" value="1"/>
</dbReference>
<keyword evidence="3" id="KW-0274">FAD</keyword>
<evidence type="ECO:0000256" key="5">
    <source>
        <dbReference type="ARBA" id="ARBA00023033"/>
    </source>
</evidence>
<feature type="domain" description="FAD-binding" evidence="6">
    <location>
        <begin position="10"/>
        <end position="181"/>
    </location>
</feature>
<comment type="caution">
    <text evidence="7">The sequence shown here is derived from an EMBL/GenBank/DDBJ whole genome shotgun (WGS) entry which is preliminary data.</text>
</comment>
<dbReference type="KEGG" id="mrr:Moror_3176"/>
<keyword evidence="5" id="KW-0503">Monooxygenase</keyword>
<evidence type="ECO:0000256" key="2">
    <source>
        <dbReference type="ARBA" id="ARBA00022630"/>
    </source>
</evidence>
<name>V2X6Z8_MONRO</name>
<reference evidence="7 8" key="1">
    <citation type="journal article" date="2014" name="BMC Genomics">
        <title>Genome and secretome analysis of the hemibiotrophic fungal pathogen, Moniliophthora roreri, which causes frosty pod rot disease of cacao: mechanisms of the biotrophic and necrotrophic phases.</title>
        <authorList>
            <person name="Meinhardt L.W."/>
            <person name="Costa G.G.L."/>
            <person name="Thomazella D.P.T."/>
            <person name="Teixeira P.J.P.L."/>
            <person name="Carazzolle M.F."/>
            <person name="Schuster S.C."/>
            <person name="Carlson J.E."/>
            <person name="Guiltinan M.J."/>
            <person name="Mieczkowski P."/>
            <person name="Farmer A."/>
            <person name="Ramaraj T."/>
            <person name="Crozier J."/>
            <person name="Davis R.E."/>
            <person name="Shao J."/>
            <person name="Melnick R.L."/>
            <person name="Pereira G.A.G."/>
            <person name="Bailey B.A."/>
        </authorList>
    </citation>
    <scope>NUCLEOTIDE SEQUENCE [LARGE SCALE GENOMIC DNA]</scope>
    <source>
        <strain evidence="7 8">MCA 2997</strain>
    </source>
</reference>
<dbReference type="GO" id="GO:0004497">
    <property type="term" value="F:monooxygenase activity"/>
    <property type="evidence" value="ECO:0007669"/>
    <property type="project" value="UniProtKB-KW"/>
</dbReference>
<dbReference type="InterPro" id="IPR050493">
    <property type="entry name" value="FAD-dep_Monooxygenase_BioMet"/>
</dbReference>
<dbReference type="InterPro" id="IPR002938">
    <property type="entry name" value="FAD-bd"/>
</dbReference>
<organism evidence="7 8">
    <name type="scientific">Moniliophthora roreri (strain MCA 2997)</name>
    <name type="common">Cocoa frosty pod rot fungus</name>
    <name type="synonym">Crinipellis roreri</name>
    <dbReference type="NCBI Taxonomy" id="1381753"/>
    <lineage>
        <taxon>Eukaryota</taxon>
        <taxon>Fungi</taxon>
        <taxon>Dikarya</taxon>
        <taxon>Basidiomycota</taxon>
        <taxon>Agaricomycotina</taxon>
        <taxon>Agaricomycetes</taxon>
        <taxon>Agaricomycetidae</taxon>
        <taxon>Agaricales</taxon>
        <taxon>Marasmiineae</taxon>
        <taxon>Marasmiaceae</taxon>
        <taxon>Moniliophthora</taxon>
    </lineage>
</organism>
<gene>
    <name evidence="7" type="ORF">Moror_3176</name>
</gene>
<accession>V2X6Z8</accession>
<dbReference type="InterPro" id="IPR036188">
    <property type="entry name" value="FAD/NAD-bd_sf"/>
</dbReference>
<dbReference type="PANTHER" id="PTHR13789">
    <property type="entry name" value="MONOOXYGENASE"/>
    <property type="match status" value="1"/>
</dbReference>
<sequence length="461" mass="50923">MNDSTLQLKFVIVGASVAGLSLAYLLRQSGHKIVVVEKHSHGHENGIHGGFRVPPNMARLLQEFPGLVELMKERATLCSGVSFCSGETMQLLGQMIFSEEIMSDLGSDFYLVSYSDLVSHLYNLCRNSGIEIKHNFKVKEVTTGLDASPAVISDSGTRLTADIVVGADGKSSVVQRIIFAEEPESEDDDDSFEIPGLRSNTPAPEMHEIVSASLTIPIPLMERDPELRPFVQSDRFMLWTGNGHALSGNTCGREKYVLGLTYVIPPGPDDVDVDWYDSKPVSTLEGKLDSYHPTLQKLAKLAPECHWNIQTSPSLARYTDQYNKVAVIGDAAHCVPINSSHNTSLAFEDAVTLSRIFSRITSREDIPLLFNGFNEIKRRRTRETESAEYSGVAVIGIPPGPHRDARDLALGQTLHLEGADDETLAQAWAGYLNAFNYDANDAVDEWWMNWARPMHSVNGLY</sequence>
<evidence type="ECO:0000259" key="6">
    <source>
        <dbReference type="Pfam" id="PF01494"/>
    </source>
</evidence>
<dbReference type="STRING" id="1381753.V2X6Z8"/>
<dbReference type="Pfam" id="PF01494">
    <property type="entry name" value="FAD_binding_3"/>
    <property type="match status" value="1"/>
</dbReference>
<evidence type="ECO:0000256" key="4">
    <source>
        <dbReference type="ARBA" id="ARBA00023002"/>
    </source>
</evidence>
<proteinExistence type="inferred from homology"/>
<dbReference type="PRINTS" id="PR00420">
    <property type="entry name" value="RNGMNOXGNASE"/>
</dbReference>
<dbReference type="OrthoDB" id="5428495at2759"/>
<evidence type="ECO:0000256" key="1">
    <source>
        <dbReference type="ARBA" id="ARBA00007992"/>
    </source>
</evidence>
<evidence type="ECO:0000313" key="8">
    <source>
        <dbReference type="Proteomes" id="UP000017559"/>
    </source>
</evidence>
<dbReference type="GO" id="GO:0071949">
    <property type="term" value="F:FAD binding"/>
    <property type="evidence" value="ECO:0007669"/>
    <property type="project" value="InterPro"/>
</dbReference>
<dbReference type="Proteomes" id="UP000017559">
    <property type="component" value="Unassembled WGS sequence"/>
</dbReference>
<dbReference type="SUPFAM" id="SSF51905">
    <property type="entry name" value="FAD/NAD(P)-binding domain"/>
    <property type="match status" value="1"/>
</dbReference>
<dbReference type="HOGENOM" id="CLU_009665_19_3_1"/>
<keyword evidence="2" id="KW-0285">Flavoprotein</keyword>
<protein>
    <recommendedName>
        <fullName evidence="6">FAD-binding domain-containing protein</fullName>
    </recommendedName>
</protein>
<evidence type="ECO:0000256" key="3">
    <source>
        <dbReference type="ARBA" id="ARBA00022827"/>
    </source>
</evidence>
<dbReference type="AlphaFoldDB" id="V2X6Z8"/>